<accession>A0ABP5ACF4</accession>
<organism evidence="1 2">
    <name type="scientific">Streptomyces sodiiphilus</name>
    <dbReference type="NCBI Taxonomy" id="226217"/>
    <lineage>
        <taxon>Bacteria</taxon>
        <taxon>Bacillati</taxon>
        <taxon>Actinomycetota</taxon>
        <taxon>Actinomycetes</taxon>
        <taxon>Kitasatosporales</taxon>
        <taxon>Streptomycetaceae</taxon>
        <taxon>Streptomyces</taxon>
    </lineage>
</organism>
<comment type="caution">
    <text evidence="1">The sequence shown here is derived from an EMBL/GenBank/DDBJ whole genome shotgun (WGS) entry which is preliminary data.</text>
</comment>
<reference evidence="2" key="1">
    <citation type="journal article" date="2019" name="Int. J. Syst. Evol. Microbiol.">
        <title>The Global Catalogue of Microorganisms (GCM) 10K type strain sequencing project: providing services to taxonomists for standard genome sequencing and annotation.</title>
        <authorList>
            <consortium name="The Broad Institute Genomics Platform"/>
            <consortium name="The Broad Institute Genome Sequencing Center for Infectious Disease"/>
            <person name="Wu L."/>
            <person name="Ma J."/>
        </authorList>
    </citation>
    <scope>NUCLEOTIDE SEQUENCE [LARGE SCALE GENOMIC DNA]</scope>
    <source>
        <strain evidence="2">JCM 13581</strain>
    </source>
</reference>
<evidence type="ECO:0000313" key="1">
    <source>
        <dbReference type="EMBL" id="GAA1909133.1"/>
    </source>
</evidence>
<sequence length="56" mass="5866">MAAVATATVTAARRERGERTAVMGVPSFLRESCTCFRQTAAGYPGGGRANRPPGRP</sequence>
<keyword evidence="2" id="KW-1185">Reference proteome</keyword>
<proteinExistence type="predicted"/>
<dbReference type="Proteomes" id="UP001501303">
    <property type="component" value="Unassembled WGS sequence"/>
</dbReference>
<name>A0ABP5ACF4_9ACTN</name>
<evidence type="ECO:0000313" key="2">
    <source>
        <dbReference type="Proteomes" id="UP001501303"/>
    </source>
</evidence>
<dbReference type="EMBL" id="BAAAMJ010000015">
    <property type="protein sequence ID" value="GAA1909133.1"/>
    <property type="molecule type" value="Genomic_DNA"/>
</dbReference>
<gene>
    <name evidence="1" type="ORF">GCM10009716_18850</name>
</gene>
<protein>
    <submittedName>
        <fullName evidence="1">Uncharacterized protein</fullName>
    </submittedName>
</protein>